<sequence length="196" mass="22811">MVRALLLLQLRLLFQRPQLRSRLPRPQGPHWRPHVQAVVDIPSNSPSPSSSGNSRIALGAAASLRQFRRHEARELWREGSDPQVNGTYPRTVEAFRQKILAVDSTLCFARIMINIDSHNLDMHCGLVKKGRHTEEIDRGCQEEKEPETRNQGDLLTSRFYTPNFNEMEQLFNTKRSTRLVQFSLSFWRGRVWMSFR</sequence>
<proteinExistence type="predicted"/>
<dbReference type="Proteomes" id="UP000325081">
    <property type="component" value="Unassembled WGS sequence"/>
</dbReference>
<reference evidence="3" key="1">
    <citation type="journal article" date="2019" name="Curr. Biol.">
        <title>Genome Sequence of Striga asiatica Provides Insight into the Evolution of Plant Parasitism.</title>
        <authorList>
            <person name="Yoshida S."/>
            <person name="Kim S."/>
            <person name="Wafula E.K."/>
            <person name="Tanskanen J."/>
            <person name="Kim Y.M."/>
            <person name="Honaas L."/>
            <person name="Yang Z."/>
            <person name="Spallek T."/>
            <person name="Conn C.E."/>
            <person name="Ichihashi Y."/>
            <person name="Cheong K."/>
            <person name="Cui S."/>
            <person name="Der J.P."/>
            <person name="Gundlach H."/>
            <person name="Jiao Y."/>
            <person name="Hori C."/>
            <person name="Ishida J.K."/>
            <person name="Kasahara H."/>
            <person name="Kiba T."/>
            <person name="Kim M.S."/>
            <person name="Koo N."/>
            <person name="Laohavisit A."/>
            <person name="Lee Y.H."/>
            <person name="Lumba S."/>
            <person name="McCourt P."/>
            <person name="Mortimer J.C."/>
            <person name="Mutuku J.M."/>
            <person name="Nomura T."/>
            <person name="Sasaki-Sekimoto Y."/>
            <person name="Seto Y."/>
            <person name="Wang Y."/>
            <person name="Wakatake T."/>
            <person name="Sakakibara H."/>
            <person name="Demura T."/>
            <person name="Yamaguchi S."/>
            <person name="Yoneyama K."/>
            <person name="Manabe R.I."/>
            <person name="Nelson D.C."/>
            <person name="Schulman A.H."/>
            <person name="Timko M.P."/>
            <person name="dePamphilis C.W."/>
            <person name="Choi D."/>
            <person name="Shirasu K."/>
        </authorList>
    </citation>
    <scope>NUCLEOTIDE SEQUENCE [LARGE SCALE GENOMIC DNA]</scope>
    <source>
        <strain evidence="3">cv. UVA1</strain>
    </source>
</reference>
<evidence type="ECO:0000256" key="1">
    <source>
        <dbReference type="SAM" id="SignalP"/>
    </source>
</evidence>
<keyword evidence="3" id="KW-1185">Reference proteome</keyword>
<feature type="signal peptide" evidence="1">
    <location>
        <begin position="1"/>
        <end position="21"/>
    </location>
</feature>
<feature type="chain" id="PRO_5022820778" evidence="1">
    <location>
        <begin position="22"/>
        <end position="196"/>
    </location>
</feature>
<evidence type="ECO:0000313" key="3">
    <source>
        <dbReference type="Proteomes" id="UP000325081"/>
    </source>
</evidence>
<gene>
    <name evidence="2" type="ORF">STAS_16655</name>
</gene>
<feature type="non-terminal residue" evidence="2">
    <location>
        <position position="196"/>
    </location>
</feature>
<comment type="caution">
    <text evidence="2">The sequence shown here is derived from an EMBL/GenBank/DDBJ whole genome shotgun (WGS) entry which is preliminary data.</text>
</comment>
<organism evidence="2 3">
    <name type="scientific">Striga asiatica</name>
    <name type="common">Asiatic witchweed</name>
    <name type="synonym">Buchnera asiatica</name>
    <dbReference type="NCBI Taxonomy" id="4170"/>
    <lineage>
        <taxon>Eukaryota</taxon>
        <taxon>Viridiplantae</taxon>
        <taxon>Streptophyta</taxon>
        <taxon>Embryophyta</taxon>
        <taxon>Tracheophyta</taxon>
        <taxon>Spermatophyta</taxon>
        <taxon>Magnoliopsida</taxon>
        <taxon>eudicotyledons</taxon>
        <taxon>Gunneridae</taxon>
        <taxon>Pentapetalae</taxon>
        <taxon>asterids</taxon>
        <taxon>lamiids</taxon>
        <taxon>Lamiales</taxon>
        <taxon>Orobanchaceae</taxon>
        <taxon>Buchnereae</taxon>
        <taxon>Striga</taxon>
    </lineage>
</organism>
<dbReference type="AlphaFoldDB" id="A0A5A7Q7J2"/>
<keyword evidence="1" id="KW-0732">Signal</keyword>
<protein>
    <submittedName>
        <fullName evidence="2">Magnesium-protoporphyrin IX monomethyl ester oxidative cyclase</fullName>
    </submittedName>
</protein>
<accession>A0A5A7Q7J2</accession>
<evidence type="ECO:0000313" key="2">
    <source>
        <dbReference type="EMBL" id="GER40011.1"/>
    </source>
</evidence>
<name>A0A5A7Q7J2_STRAF</name>
<dbReference type="EMBL" id="BKCP01005805">
    <property type="protein sequence ID" value="GER40011.1"/>
    <property type="molecule type" value="Genomic_DNA"/>
</dbReference>